<feature type="domain" description="Nephrocystin 3-like N-terminal" evidence="2">
    <location>
        <begin position="421"/>
        <end position="585"/>
    </location>
</feature>
<evidence type="ECO:0000256" key="1">
    <source>
        <dbReference type="ARBA" id="ARBA00022737"/>
    </source>
</evidence>
<dbReference type="PANTHER" id="PTHR10039">
    <property type="entry name" value="AMELOGENIN"/>
    <property type="match status" value="1"/>
</dbReference>
<proteinExistence type="predicted"/>
<dbReference type="EMBL" id="JAGHQL010000126">
    <property type="protein sequence ID" value="KAH0538021.1"/>
    <property type="molecule type" value="Genomic_DNA"/>
</dbReference>
<dbReference type="OrthoDB" id="1658288at2759"/>
<dbReference type="InterPro" id="IPR056884">
    <property type="entry name" value="NPHP3-like_N"/>
</dbReference>
<dbReference type="PANTHER" id="PTHR10039:SF15">
    <property type="entry name" value="NACHT DOMAIN-CONTAINING PROTEIN"/>
    <property type="match status" value="1"/>
</dbReference>
<dbReference type="Proteomes" id="UP000698800">
    <property type="component" value="Unassembled WGS sequence"/>
</dbReference>
<organism evidence="3 4">
    <name type="scientific">Glutinoglossum americanum</name>
    <dbReference type="NCBI Taxonomy" id="1670608"/>
    <lineage>
        <taxon>Eukaryota</taxon>
        <taxon>Fungi</taxon>
        <taxon>Dikarya</taxon>
        <taxon>Ascomycota</taxon>
        <taxon>Pezizomycotina</taxon>
        <taxon>Geoglossomycetes</taxon>
        <taxon>Geoglossales</taxon>
        <taxon>Geoglossaceae</taxon>
        <taxon>Glutinoglossum</taxon>
    </lineage>
</organism>
<evidence type="ECO:0000259" key="2">
    <source>
        <dbReference type="Pfam" id="PF24883"/>
    </source>
</evidence>
<accession>A0A9P8L1H6</accession>
<dbReference type="AlphaFoldDB" id="A0A9P8L1H6"/>
<gene>
    <name evidence="3" type="ORF">FGG08_005382</name>
</gene>
<protein>
    <recommendedName>
        <fullName evidence="2">Nephrocystin 3-like N-terminal domain-containing protein</fullName>
    </recommendedName>
</protein>
<comment type="caution">
    <text evidence="3">The sequence shown here is derived from an EMBL/GenBank/DDBJ whole genome shotgun (WGS) entry which is preliminary data.</text>
</comment>
<keyword evidence="1" id="KW-0677">Repeat</keyword>
<evidence type="ECO:0000313" key="3">
    <source>
        <dbReference type="EMBL" id="KAH0538021.1"/>
    </source>
</evidence>
<reference evidence="3" key="1">
    <citation type="submission" date="2021-03" db="EMBL/GenBank/DDBJ databases">
        <title>Comparative genomics and phylogenomic investigation of the class Geoglossomycetes provide insights into ecological specialization and systematics.</title>
        <authorList>
            <person name="Melie T."/>
            <person name="Pirro S."/>
            <person name="Miller A.N."/>
            <person name="Quandt A."/>
        </authorList>
    </citation>
    <scope>NUCLEOTIDE SEQUENCE</scope>
    <source>
        <strain evidence="3">GBOQ0MN5Z8</strain>
    </source>
</reference>
<name>A0A9P8L1H6_9PEZI</name>
<keyword evidence="4" id="KW-1185">Reference proteome</keyword>
<dbReference type="Pfam" id="PF24883">
    <property type="entry name" value="NPHP3_N"/>
    <property type="match status" value="1"/>
</dbReference>
<dbReference type="InterPro" id="IPR027417">
    <property type="entry name" value="P-loop_NTPase"/>
</dbReference>
<dbReference type="Gene3D" id="3.40.50.300">
    <property type="entry name" value="P-loop containing nucleotide triphosphate hydrolases"/>
    <property type="match status" value="1"/>
</dbReference>
<evidence type="ECO:0000313" key="4">
    <source>
        <dbReference type="Proteomes" id="UP000698800"/>
    </source>
</evidence>
<sequence length="622" mass="70492">MGTSNKSIVFRVTGLPVGETDDDVKSALSKTITGLLSKDEMQPEMTIALAPSCDDDKTSIALVEFGSGIPHFLSPLVGDPLKDRQCQMGSDTDITFDRHFFGFTQLYATEPGHPVTADIIAITELDGHAYGSWRGKGILRRMWLRDFLSKDMPHCRTMIYGYNSKLKSLEISKIMDYGREFMEEIKKVRYTKELRERPLFFIAHGFGGIILAHCLVKAVQMNKDDDPTIAALHKATYGILFFGTPHKGLMVDDIKSMLAADADHPRNALLEQINLKSDLLIDQLADFKNLIRDRKIVSFYETEQTRRLKWDPKDQSWSRGGDYITAVDTDSAILQLPDLMEIKIPLHANHSQMVKFDSRGSQAYKSALQYLRQYERDAPKIVSDRFLSQAVPNLRHTIADWLSPLNFIQKQSDVLDRRHPGTGQWLLDSDMFRDWLSGAEQTLWCRGIPGAGKTVLVSIVVDHLRQKFQEEKIGIACIYCDYKDRIEQTPVNVIGSLLKQLIQVQKQLPISEELNTLYKRHERVKTRPTLDECSKVLRSEVRRYTKVFVVIDALDECPEDDGTRARLLKELGALKDTINLMVTSRPHINIENEFVGVKPLEVLAINEDDGDISVGGSLAHLD</sequence>
<dbReference type="SUPFAM" id="SSF52540">
    <property type="entry name" value="P-loop containing nucleoside triphosphate hydrolases"/>
    <property type="match status" value="1"/>
</dbReference>